<feature type="repeat" description="TPR" evidence="1">
    <location>
        <begin position="534"/>
        <end position="567"/>
    </location>
</feature>
<dbReference type="Gene3D" id="1.25.40.10">
    <property type="entry name" value="Tetratricopeptide repeat domain"/>
    <property type="match status" value="1"/>
</dbReference>
<dbReference type="SUPFAM" id="SSF52540">
    <property type="entry name" value="P-loop containing nucleoside triphosphate hydrolases"/>
    <property type="match status" value="1"/>
</dbReference>
<feature type="repeat" description="TPR" evidence="1">
    <location>
        <begin position="574"/>
        <end position="607"/>
    </location>
</feature>
<gene>
    <name evidence="3" type="ORF">DFH08DRAFT_725292</name>
</gene>
<keyword evidence="1" id="KW-0802">TPR repeat</keyword>
<protein>
    <recommendedName>
        <fullName evidence="5">TPR-like protein</fullName>
    </recommendedName>
</protein>
<feature type="repeat" description="TPR" evidence="1">
    <location>
        <begin position="654"/>
        <end position="687"/>
    </location>
</feature>
<dbReference type="Proteomes" id="UP001218218">
    <property type="component" value="Unassembled WGS sequence"/>
</dbReference>
<sequence>MRRGSLLFRIQGCSGVLTIQYSSASFVPPSPSIFYGCSVEVNHVVELVLKHAPARIAIVGPGGIGKTSIALTSIHDSEVEKYFLGRHFFLACEAATTADILALALLKLFGLSADSSGSRSPTDILVSFAQSMTSRCLLCLDNFETPWDCDKDNVESLLSSIVVPNLTLIITSRDSDRPRGIKWTAPLLLPIKPLTVAAAVETWDAIVHSHDDFSLLLINAVDCIPLAVTLLAQLAEIDSSEVLWASWGIESTRLVKSEGSAHRLNNLELSIELSLHGPRLRGCPGSLDFFVTLCMLPQGLRESRISEFEMAFRNSFEGTHSAIRMLKQCSLAYSIEGFLRVLSPVRQYTHGHLNPATTLATTLFTQMADIYFNLISTDHPSYISNMVLEDIYLEIGNITSVLDASLARYPDVACAIQKVIQFSEKCQYLGVYDTRLLSQAASIARDKSLSKLEGDCYQTHGLISHYSDRLLDAEEMLKAALEMHMEGDDKQGQANDLHRLGNLYLRLSQVEEAEKALKAALELHTEVNNKLGQANDLQSLGDLYMRLDQVEEAEKALKAALELHTELNHKLGQANDLRSLGDLYLRLDQVEEAEKALEAALELHIEVNHKLGQANDLRSLGDLYLRLDKAEEAEKALKAALELHTEVNHKLGQANDLQSIGDLYLRLDQVEEAEKALKVALELSIETKSSLEQGNALKSLGNLCINQSTFTEAQEFLTRAIDKYEHALHSGGQRQVEALLQLLQEKQTIQEPQAIPNKHTT</sequence>
<evidence type="ECO:0000313" key="4">
    <source>
        <dbReference type="Proteomes" id="UP001218218"/>
    </source>
</evidence>
<evidence type="ECO:0000256" key="1">
    <source>
        <dbReference type="PROSITE-ProRule" id="PRU00339"/>
    </source>
</evidence>
<name>A0AAD7E667_9AGAR</name>
<reference evidence="3" key="1">
    <citation type="submission" date="2023-03" db="EMBL/GenBank/DDBJ databases">
        <title>Massive genome expansion in bonnet fungi (Mycena s.s.) driven by repeated elements and novel gene families across ecological guilds.</title>
        <authorList>
            <consortium name="Lawrence Berkeley National Laboratory"/>
            <person name="Harder C.B."/>
            <person name="Miyauchi S."/>
            <person name="Viragh M."/>
            <person name="Kuo A."/>
            <person name="Thoen E."/>
            <person name="Andreopoulos B."/>
            <person name="Lu D."/>
            <person name="Skrede I."/>
            <person name="Drula E."/>
            <person name="Henrissat B."/>
            <person name="Morin E."/>
            <person name="Kohler A."/>
            <person name="Barry K."/>
            <person name="LaButti K."/>
            <person name="Morin E."/>
            <person name="Salamov A."/>
            <person name="Lipzen A."/>
            <person name="Mereny Z."/>
            <person name="Hegedus B."/>
            <person name="Baldrian P."/>
            <person name="Stursova M."/>
            <person name="Weitz H."/>
            <person name="Taylor A."/>
            <person name="Grigoriev I.V."/>
            <person name="Nagy L.G."/>
            <person name="Martin F."/>
            <person name="Kauserud H."/>
        </authorList>
    </citation>
    <scope>NUCLEOTIDE SEQUENCE</scope>
    <source>
        <strain evidence="3">CBHHK002</strain>
    </source>
</reference>
<dbReference type="PROSITE" id="PS50005">
    <property type="entry name" value="TPR"/>
    <property type="match status" value="5"/>
</dbReference>
<dbReference type="PANTHER" id="PTHR47691:SF3">
    <property type="entry name" value="HTH-TYPE TRANSCRIPTIONAL REGULATOR RV0890C-RELATED"/>
    <property type="match status" value="1"/>
</dbReference>
<evidence type="ECO:0000313" key="3">
    <source>
        <dbReference type="EMBL" id="KAJ7300458.1"/>
    </source>
</evidence>
<dbReference type="InterPro" id="IPR027417">
    <property type="entry name" value="P-loop_NTPase"/>
</dbReference>
<dbReference type="InterPro" id="IPR011990">
    <property type="entry name" value="TPR-like_helical_dom_sf"/>
</dbReference>
<dbReference type="PANTHER" id="PTHR47691">
    <property type="entry name" value="REGULATOR-RELATED"/>
    <property type="match status" value="1"/>
</dbReference>
<proteinExistence type="predicted"/>
<dbReference type="EMBL" id="JARIHO010000167">
    <property type="protein sequence ID" value="KAJ7300458.1"/>
    <property type="molecule type" value="Genomic_DNA"/>
</dbReference>
<dbReference type="Pfam" id="PF13181">
    <property type="entry name" value="TPR_8"/>
    <property type="match status" value="1"/>
</dbReference>
<evidence type="ECO:0000256" key="2">
    <source>
        <dbReference type="SAM" id="Coils"/>
    </source>
</evidence>
<dbReference type="Gene3D" id="3.40.50.300">
    <property type="entry name" value="P-loop containing nucleotide triphosphate hydrolases"/>
    <property type="match status" value="1"/>
</dbReference>
<dbReference type="SUPFAM" id="SSF48452">
    <property type="entry name" value="TPR-like"/>
    <property type="match status" value="2"/>
</dbReference>
<dbReference type="InterPro" id="IPR019734">
    <property type="entry name" value="TPR_rpt"/>
</dbReference>
<dbReference type="Pfam" id="PF13424">
    <property type="entry name" value="TPR_12"/>
    <property type="match status" value="2"/>
</dbReference>
<evidence type="ECO:0008006" key="5">
    <source>
        <dbReference type="Google" id="ProtNLM"/>
    </source>
</evidence>
<feature type="repeat" description="TPR" evidence="1">
    <location>
        <begin position="614"/>
        <end position="647"/>
    </location>
</feature>
<dbReference type="SMART" id="SM00028">
    <property type="entry name" value="TPR"/>
    <property type="match status" value="6"/>
</dbReference>
<organism evidence="3 4">
    <name type="scientific">Mycena albidolilacea</name>
    <dbReference type="NCBI Taxonomy" id="1033008"/>
    <lineage>
        <taxon>Eukaryota</taxon>
        <taxon>Fungi</taxon>
        <taxon>Dikarya</taxon>
        <taxon>Basidiomycota</taxon>
        <taxon>Agaricomycotina</taxon>
        <taxon>Agaricomycetes</taxon>
        <taxon>Agaricomycetidae</taxon>
        <taxon>Agaricales</taxon>
        <taxon>Marasmiineae</taxon>
        <taxon>Mycenaceae</taxon>
        <taxon>Mycena</taxon>
    </lineage>
</organism>
<keyword evidence="2" id="KW-0175">Coiled coil</keyword>
<feature type="coiled-coil region" evidence="2">
    <location>
        <begin position="510"/>
        <end position="650"/>
    </location>
</feature>
<accession>A0AAD7E667</accession>
<feature type="repeat" description="TPR" evidence="1">
    <location>
        <begin position="494"/>
        <end position="527"/>
    </location>
</feature>
<dbReference type="AlphaFoldDB" id="A0AAD7E667"/>
<comment type="caution">
    <text evidence="3">The sequence shown here is derived from an EMBL/GenBank/DDBJ whole genome shotgun (WGS) entry which is preliminary data.</text>
</comment>
<keyword evidence="4" id="KW-1185">Reference proteome</keyword>